<keyword evidence="4" id="KW-1185">Reference proteome</keyword>
<sequence length="85" mass="9024">MCAQPQVKASQLKSSPAKQTTPIPQIQEKGPEPDEQEEDAVLLSATGADDDDTTTMSRGESSIFGLLNGFLLLIGTALLHFGYSS</sequence>
<feature type="transmembrane region" description="Helical" evidence="2">
    <location>
        <begin position="63"/>
        <end position="83"/>
    </location>
</feature>
<keyword evidence="2" id="KW-0812">Transmembrane</keyword>
<evidence type="ECO:0000256" key="2">
    <source>
        <dbReference type="SAM" id="Phobius"/>
    </source>
</evidence>
<proteinExistence type="predicted"/>
<reference evidence="3 4" key="1">
    <citation type="submission" date="2018-11" db="EMBL/GenBank/DDBJ databases">
        <authorList>
            <consortium name="Pathogen Informatics"/>
        </authorList>
    </citation>
    <scope>NUCLEOTIDE SEQUENCE [LARGE SCALE GENOMIC DNA]</scope>
</reference>
<keyword evidence="2" id="KW-0472">Membrane</keyword>
<name>A0A3P7PJR4_DIBLA</name>
<evidence type="ECO:0000313" key="3">
    <source>
        <dbReference type="EMBL" id="VDN43091.1"/>
    </source>
</evidence>
<evidence type="ECO:0000256" key="1">
    <source>
        <dbReference type="SAM" id="MobiDB-lite"/>
    </source>
</evidence>
<protein>
    <submittedName>
        <fullName evidence="3">Uncharacterized protein</fullName>
    </submittedName>
</protein>
<gene>
    <name evidence="3" type="ORF">DILT_LOCUS18991</name>
</gene>
<organism evidence="3 4">
    <name type="scientific">Dibothriocephalus latus</name>
    <name type="common">Fish tapeworm</name>
    <name type="synonym">Diphyllobothrium latum</name>
    <dbReference type="NCBI Taxonomy" id="60516"/>
    <lineage>
        <taxon>Eukaryota</taxon>
        <taxon>Metazoa</taxon>
        <taxon>Spiralia</taxon>
        <taxon>Lophotrochozoa</taxon>
        <taxon>Platyhelminthes</taxon>
        <taxon>Cestoda</taxon>
        <taxon>Eucestoda</taxon>
        <taxon>Diphyllobothriidea</taxon>
        <taxon>Diphyllobothriidae</taxon>
        <taxon>Dibothriocephalus</taxon>
    </lineage>
</organism>
<feature type="compositionally biased region" description="Polar residues" evidence="1">
    <location>
        <begin position="7"/>
        <end position="24"/>
    </location>
</feature>
<evidence type="ECO:0000313" key="4">
    <source>
        <dbReference type="Proteomes" id="UP000281553"/>
    </source>
</evidence>
<feature type="region of interest" description="Disordered" evidence="1">
    <location>
        <begin position="1"/>
        <end position="57"/>
    </location>
</feature>
<accession>A0A3P7PJR4</accession>
<keyword evidence="2" id="KW-1133">Transmembrane helix</keyword>
<dbReference type="EMBL" id="UYRU01106682">
    <property type="protein sequence ID" value="VDN43091.1"/>
    <property type="molecule type" value="Genomic_DNA"/>
</dbReference>
<dbReference type="Proteomes" id="UP000281553">
    <property type="component" value="Unassembled WGS sequence"/>
</dbReference>
<dbReference type="AlphaFoldDB" id="A0A3P7PJR4"/>